<gene>
    <name evidence="1" type="ORF">AV903_09705</name>
    <name evidence="2" type="ORF">SY86_05560</name>
</gene>
<dbReference type="Proteomes" id="UP000264980">
    <property type="component" value="Chromosome"/>
</dbReference>
<dbReference type="PATRIC" id="fig|65700.7.peg.1403"/>
<organism evidence="2 3">
    <name type="scientific">Erwinia tracheiphila</name>
    <dbReference type="NCBI Taxonomy" id="65700"/>
    <lineage>
        <taxon>Bacteria</taxon>
        <taxon>Pseudomonadati</taxon>
        <taxon>Pseudomonadota</taxon>
        <taxon>Gammaproteobacteria</taxon>
        <taxon>Enterobacterales</taxon>
        <taxon>Erwiniaceae</taxon>
        <taxon>Erwinia</taxon>
    </lineage>
</organism>
<dbReference type="Proteomes" id="UP000033924">
    <property type="component" value="Unassembled WGS sequence"/>
</dbReference>
<dbReference type="STRING" id="65700.SY86_05560"/>
<accession>A0A0M2K7W0</accession>
<dbReference type="AlphaFoldDB" id="A0A0M2K7W0"/>
<dbReference type="EMBL" id="CP013970">
    <property type="protein sequence ID" value="AXF76259.1"/>
    <property type="molecule type" value="Genomic_DNA"/>
</dbReference>
<sequence>MGEVALAVCSLAAAVLVHPQRGAVNVAFCEGGILLSTKTPAVGEVVCPSFVPHMLKLFF</sequence>
<reference evidence="2 3" key="1">
    <citation type="submission" date="2015-01" db="EMBL/GenBank/DDBJ databases">
        <title>Erwinia tracheiphila.</title>
        <authorList>
            <person name="Shapiro L.R."/>
        </authorList>
    </citation>
    <scope>NUCLEOTIDE SEQUENCE [LARGE SCALE GENOMIC DNA]</scope>
    <source>
        <strain evidence="2 3">BuffGH</strain>
    </source>
</reference>
<evidence type="ECO:0000313" key="4">
    <source>
        <dbReference type="Proteomes" id="UP000264980"/>
    </source>
</evidence>
<keyword evidence="3" id="KW-1185">Reference proteome</keyword>
<protein>
    <submittedName>
        <fullName evidence="2">Uncharacterized protein</fullName>
    </submittedName>
</protein>
<dbReference type="EMBL" id="JXNU01000003">
    <property type="protein sequence ID" value="KKF35014.1"/>
    <property type="molecule type" value="Genomic_DNA"/>
</dbReference>
<reference evidence="4" key="2">
    <citation type="submission" date="2016-01" db="EMBL/GenBank/DDBJ databases">
        <authorList>
            <person name="Shapiro L."/>
        </authorList>
    </citation>
    <scope>NUCLEOTIDE SEQUENCE [LARGE SCALE GENOMIC DNA]</scope>
    <source>
        <strain evidence="4">MDcuke</strain>
    </source>
</reference>
<evidence type="ECO:0000313" key="2">
    <source>
        <dbReference type="EMBL" id="KKF35014.1"/>
    </source>
</evidence>
<reference evidence="1" key="3">
    <citation type="submission" date="2016-01" db="EMBL/GenBank/DDBJ databases">
        <authorList>
            <person name="Oliw E.H."/>
        </authorList>
    </citation>
    <scope>NUCLEOTIDE SEQUENCE [LARGE SCALE GENOMIC DNA]</scope>
    <source>
        <strain evidence="1">MDcuke</strain>
    </source>
</reference>
<name>A0A0M2K7W0_9GAMM</name>
<evidence type="ECO:0000313" key="3">
    <source>
        <dbReference type="Proteomes" id="UP000033924"/>
    </source>
</evidence>
<evidence type="ECO:0000313" key="1">
    <source>
        <dbReference type="EMBL" id="AXF76259.1"/>
    </source>
</evidence>
<proteinExistence type="predicted"/>